<gene>
    <name evidence="3" type="ORF">EJB05_22957</name>
</gene>
<dbReference type="GO" id="GO:0004857">
    <property type="term" value="F:enzyme inhibitor activity"/>
    <property type="evidence" value="ECO:0007669"/>
    <property type="project" value="InterPro"/>
</dbReference>
<evidence type="ECO:0000313" key="3">
    <source>
        <dbReference type="EMBL" id="TVU31276.1"/>
    </source>
</evidence>
<dbReference type="OrthoDB" id="1430376at2759"/>
<dbReference type="NCBIfam" id="TIGR01614">
    <property type="entry name" value="PME_inhib"/>
    <property type="match status" value="1"/>
</dbReference>
<dbReference type="Gene3D" id="1.20.140.40">
    <property type="entry name" value="Invertase/pectin methylesterase inhibitor family protein"/>
    <property type="match status" value="1"/>
</dbReference>
<comment type="caution">
    <text evidence="3">The sequence shown here is derived from an EMBL/GenBank/DDBJ whole genome shotgun (WGS) entry which is preliminary data.</text>
</comment>
<name>A0A5J9V5T0_9POAL</name>
<feature type="non-terminal residue" evidence="3">
    <location>
        <position position="1"/>
    </location>
</feature>
<keyword evidence="1" id="KW-0732">Signal</keyword>
<dbReference type="CDD" id="cd15798">
    <property type="entry name" value="PMEI-like_3"/>
    <property type="match status" value="1"/>
</dbReference>
<dbReference type="Gramene" id="TVU31276">
    <property type="protein sequence ID" value="TVU31276"/>
    <property type="gene ID" value="EJB05_22957"/>
</dbReference>
<feature type="domain" description="Pectinesterase inhibitor" evidence="2">
    <location>
        <begin position="86"/>
        <end position="246"/>
    </location>
</feature>
<dbReference type="PANTHER" id="PTHR31080:SF244">
    <property type="entry name" value="OS10G0186200 PROTEIN"/>
    <property type="match status" value="1"/>
</dbReference>
<dbReference type="InterPro" id="IPR006501">
    <property type="entry name" value="Pectinesterase_inhib_dom"/>
</dbReference>
<organism evidence="3 4">
    <name type="scientific">Eragrostis curvula</name>
    <name type="common">weeping love grass</name>
    <dbReference type="NCBI Taxonomy" id="38414"/>
    <lineage>
        <taxon>Eukaryota</taxon>
        <taxon>Viridiplantae</taxon>
        <taxon>Streptophyta</taxon>
        <taxon>Embryophyta</taxon>
        <taxon>Tracheophyta</taxon>
        <taxon>Spermatophyta</taxon>
        <taxon>Magnoliopsida</taxon>
        <taxon>Liliopsida</taxon>
        <taxon>Poales</taxon>
        <taxon>Poaceae</taxon>
        <taxon>PACMAD clade</taxon>
        <taxon>Chloridoideae</taxon>
        <taxon>Eragrostideae</taxon>
        <taxon>Eragrostidinae</taxon>
        <taxon>Eragrostis</taxon>
    </lineage>
</organism>
<dbReference type="Proteomes" id="UP000324897">
    <property type="component" value="Chromosome 1"/>
</dbReference>
<dbReference type="InterPro" id="IPR035513">
    <property type="entry name" value="Invertase/methylesterase_inhib"/>
</dbReference>
<dbReference type="Pfam" id="PF04043">
    <property type="entry name" value="PMEI"/>
    <property type="match status" value="1"/>
</dbReference>
<sequence>MIKEPPLSEAHHSRLLNSAATYREAINSEASVQFSAPVHVTTMASAATFLFVLTAAASITTFADAASPSLPSPPVAPPPCAAPPPPTAAFLRARCATTMFRVTCYESLIPYGCAFQTSPIKLARAATDVNHARLRALSKRVKELVAIGGAGVAAAALRDCASTVSSAAGLAKQSAAELAKLDAAAGRSQVRWAVSNAQTWLSAAMTNEVTCADGLVAAGVAASPASGEVVMGVVSARELTSIALALVNGMPLPP</sequence>
<protein>
    <recommendedName>
        <fullName evidence="2">Pectinesterase inhibitor domain-containing protein</fullName>
    </recommendedName>
</protein>
<dbReference type="EMBL" id="RWGY01000011">
    <property type="protein sequence ID" value="TVU31276.1"/>
    <property type="molecule type" value="Genomic_DNA"/>
</dbReference>
<evidence type="ECO:0000256" key="1">
    <source>
        <dbReference type="ARBA" id="ARBA00022729"/>
    </source>
</evidence>
<dbReference type="PANTHER" id="PTHR31080">
    <property type="entry name" value="PECTINESTERASE INHIBITOR-LIKE"/>
    <property type="match status" value="1"/>
</dbReference>
<proteinExistence type="predicted"/>
<dbReference type="AlphaFoldDB" id="A0A5J9V5T0"/>
<dbReference type="SMART" id="SM00856">
    <property type="entry name" value="PMEI"/>
    <property type="match status" value="1"/>
</dbReference>
<keyword evidence="4" id="KW-1185">Reference proteome</keyword>
<dbReference type="SUPFAM" id="SSF101148">
    <property type="entry name" value="Plant invertase/pectin methylesterase inhibitor"/>
    <property type="match status" value="1"/>
</dbReference>
<reference evidence="3 4" key="1">
    <citation type="journal article" date="2019" name="Sci. Rep.">
        <title>A high-quality genome of Eragrostis curvula grass provides insights into Poaceae evolution and supports new strategies to enhance forage quality.</title>
        <authorList>
            <person name="Carballo J."/>
            <person name="Santos B.A.C.M."/>
            <person name="Zappacosta D."/>
            <person name="Garbus I."/>
            <person name="Selva J.P."/>
            <person name="Gallo C.A."/>
            <person name="Diaz A."/>
            <person name="Albertini E."/>
            <person name="Caccamo M."/>
            <person name="Echenique V."/>
        </authorList>
    </citation>
    <scope>NUCLEOTIDE SEQUENCE [LARGE SCALE GENOMIC DNA]</scope>
    <source>
        <strain evidence="4">cv. Victoria</strain>
        <tissue evidence="3">Leaf</tissue>
    </source>
</reference>
<evidence type="ECO:0000259" key="2">
    <source>
        <dbReference type="SMART" id="SM00856"/>
    </source>
</evidence>
<evidence type="ECO:0000313" key="4">
    <source>
        <dbReference type="Proteomes" id="UP000324897"/>
    </source>
</evidence>
<dbReference type="InterPro" id="IPR051955">
    <property type="entry name" value="PME_Inhibitor"/>
</dbReference>
<accession>A0A5J9V5T0</accession>